<dbReference type="EMBL" id="JACJLL010000135">
    <property type="protein sequence ID" value="MBM6820610.1"/>
    <property type="molecule type" value="Genomic_DNA"/>
</dbReference>
<protein>
    <submittedName>
        <fullName evidence="1">Helix-turn-helix domain-containing protein</fullName>
    </submittedName>
</protein>
<gene>
    <name evidence="1" type="ORF">H6A19_14940</name>
</gene>
<evidence type="ECO:0000313" key="2">
    <source>
        <dbReference type="Proteomes" id="UP000767334"/>
    </source>
</evidence>
<name>A0ABS2FJ67_9CLOT</name>
<comment type="caution">
    <text evidence="1">The sequence shown here is derived from an EMBL/GenBank/DDBJ whole genome shotgun (WGS) entry which is preliminary data.</text>
</comment>
<keyword evidence="2" id="KW-1185">Reference proteome</keyword>
<dbReference type="Proteomes" id="UP000767334">
    <property type="component" value="Unassembled WGS sequence"/>
</dbReference>
<organism evidence="1 2">
    <name type="scientific">Clostridium saudiense</name>
    <dbReference type="NCBI Taxonomy" id="1414720"/>
    <lineage>
        <taxon>Bacteria</taxon>
        <taxon>Bacillati</taxon>
        <taxon>Bacillota</taxon>
        <taxon>Clostridia</taxon>
        <taxon>Eubacteriales</taxon>
        <taxon>Clostridiaceae</taxon>
        <taxon>Clostridium</taxon>
    </lineage>
</organism>
<evidence type="ECO:0000313" key="1">
    <source>
        <dbReference type="EMBL" id="MBM6820610.1"/>
    </source>
</evidence>
<sequence length="243" mass="28231">MAKVSKDFIKFRQHIRTLNLSINEQYLLELFFEFHNHNYGYCYLQIKDILVAFNTTSKNRISTTIKSLEEKKLIIVDREHKNNRYFIVDINNFITVKDEVKKKINIDSNGNTPIDGQQTIEEVIGGEDKRITTIKETVNDGIVSQELITVALENDIQIVKKACEDVKEKTNKVNSKFLINAINYAKGRNKKSLNSRSEVNPRSFNNFEGRKYNYDALEQMLLGYIEYDDNDIHNVLNSLNIAI</sequence>
<dbReference type="InterPro" id="IPR036390">
    <property type="entry name" value="WH_DNA-bd_sf"/>
</dbReference>
<dbReference type="RefSeq" id="WP_204572629.1">
    <property type="nucleotide sequence ID" value="NZ_JACJLL010000135.1"/>
</dbReference>
<proteinExistence type="predicted"/>
<reference evidence="1 2" key="1">
    <citation type="journal article" date="2021" name="Sci. Rep.">
        <title>The distribution of antibiotic resistance genes in chicken gut microbiota commensals.</title>
        <authorList>
            <person name="Juricova H."/>
            <person name="Matiasovicova J."/>
            <person name="Kubasova T."/>
            <person name="Cejkova D."/>
            <person name="Rychlik I."/>
        </authorList>
    </citation>
    <scope>NUCLEOTIDE SEQUENCE [LARGE SCALE GENOMIC DNA]</scope>
    <source>
        <strain evidence="1 2">An435</strain>
    </source>
</reference>
<accession>A0ABS2FJ67</accession>
<dbReference type="SUPFAM" id="SSF46785">
    <property type="entry name" value="Winged helix' DNA-binding domain"/>
    <property type="match status" value="1"/>
</dbReference>